<evidence type="ECO:0000256" key="5">
    <source>
        <dbReference type="ARBA" id="ARBA00022944"/>
    </source>
</evidence>
<feature type="domain" description="Rhodanese" evidence="8">
    <location>
        <begin position="14"/>
        <end position="88"/>
    </location>
</feature>
<dbReference type="InterPro" id="IPR001763">
    <property type="entry name" value="Rhodanese-like_dom"/>
</dbReference>
<dbReference type="InterPro" id="IPR051612">
    <property type="entry name" value="Teichoic_Acid_Biosynth"/>
</dbReference>
<dbReference type="AlphaFoldDB" id="A0A3A4B636"/>
<dbReference type="Pfam" id="PF00535">
    <property type="entry name" value="Glycos_transf_2"/>
    <property type="match status" value="1"/>
</dbReference>
<dbReference type="GO" id="GO:0019350">
    <property type="term" value="P:teichoic acid biosynthetic process"/>
    <property type="evidence" value="ECO:0007669"/>
    <property type="project" value="UniProtKB-KW"/>
</dbReference>
<dbReference type="Pfam" id="PF04464">
    <property type="entry name" value="Glyphos_transf"/>
    <property type="match status" value="1"/>
</dbReference>
<dbReference type="Gene3D" id="3.40.50.12580">
    <property type="match status" value="1"/>
</dbReference>
<dbReference type="PROSITE" id="PS50206">
    <property type="entry name" value="RHODANESE_3"/>
    <property type="match status" value="1"/>
</dbReference>
<dbReference type="EMBL" id="QZEY01000003">
    <property type="protein sequence ID" value="RJL33501.1"/>
    <property type="molecule type" value="Genomic_DNA"/>
</dbReference>
<name>A0A3A4B636_9ACTN</name>
<dbReference type="InterPro" id="IPR043149">
    <property type="entry name" value="TagF_N"/>
</dbReference>
<dbReference type="PANTHER" id="PTHR37316:SF3">
    <property type="entry name" value="TEICHOIC ACID GLYCEROL-PHOSPHATE TRANSFERASE"/>
    <property type="match status" value="1"/>
</dbReference>
<dbReference type="SUPFAM" id="SSF53448">
    <property type="entry name" value="Nucleotide-diphospho-sugar transferases"/>
    <property type="match status" value="1"/>
</dbReference>
<evidence type="ECO:0000256" key="1">
    <source>
        <dbReference type="ARBA" id="ARBA00004202"/>
    </source>
</evidence>
<dbReference type="InterPro" id="IPR029044">
    <property type="entry name" value="Nucleotide-diphossugar_trans"/>
</dbReference>
<evidence type="ECO:0000256" key="6">
    <source>
        <dbReference type="ARBA" id="ARBA00023136"/>
    </source>
</evidence>
<dbReference type="InterPro" id="IPR007554">
    <property type="entry name" value="Glycerophosphate_synth"/>
</dbReference>
<organism evidence="9 10">
    <name type="scientific">Bailinhaonella thermotolerans</name>
    <dbReference type="NCBI Taxonomy" id="1070861"/>
    <lineage>
        <taxon>Bacteria</taxon>
        <taxon>Bacillati</taxon>
        <taxon>Actinomycetota</taxon>
        <taxon>Actinomycetes</taxon>
        <taxon>Streptosporangiales</taxon>
        <taxon>Streptosporangiaceae</taxon>
        <taxon>Bailinhaonella</taxon>
    </lineage>
</organism>
<dbReference type="Proteomes" id="UP000265768">
    <property type="component" value="Unassembled WGS sequence"/>
</dbReference>
<comment type="similarity">
    <text evidence="2">Belongs to the CDP-glycerol glycerophosphotransferase family.</text>
</comment>
<sequence length="1110" mass="122967">MPRISIVVPVLDGEDALAERLTALADRPGADLEVVVVDRGSADASREVARKFAESDHRVLTVEHPAARTAAILAGVAHASGAYFAFCDPAAFDPEVWEILAGSLDDSASDFAVAAPRFSREGASPREFAKTVLARPIAHMLFRRSAWDRLAPPADVAWFEPALAVRAFARASAVDLVDLSRPAPPAPAEPLGGVMAAVADALRVLRGDERRAYDLHVLTNLLPSYLDAAADGGPERVRELIGLAGPYLKDVHPSVKREVPAPRRLRYHLIEHGLEKEFAELASVKKQPARVRKGLRWYADLPLRGDKRIPDRVFRLEGADLVPKTQVEEVVWDGDRLRLSGWAYLPRMSVRGPRFNYARLVLRGPGWIPPIRVRASRTRNVRATVMAKEAGYNYDWAGFAASVRPFSLKWRLALLRLTGRRDDVSWQVDAVVQSRGASGRAPLRGPAQGQAERPVGRRIGRGTRVRPAWGPDRRLELRIEGARPSLTAACVEGDRLLLTGTLPRSGSGVLELRHHSAKLSYPYSGTTFAASVPLEALTPGAWELRVNPDGDRPRPVIMAAEELVASLVEPEGHELAVLRELDERVSVAVRPYTPLLTSATWVSPGVLELVGRHFAGRGDLVLRHARAGVHAVTPAWDEDRFTVRLTPARMARFGSSVPLNSGTWALYVRDLSGALARVRVDHGELEALPSERVTVDGRRFRVLAVGYDEAVLHAEEDVPDADRGVPGQALLRRSYYPKEREKPLKDAVLYVCWNGKQYSDSVRAVYEELLRRELPLQHVWLVADGAFVPPGSLEVTGKPGVTPTVVRAGSREYYQAMARSKYVVANTYLPKWARIRDDQVMVQTWHGTPLKRIGNDMPWMQRPGPKPDFWHRQAAEVPNWDLLVSQTPWASPIFRRAFGYEGELLECGYPRNDLLTTADASVKAVVRSRLGIPDGKRVVLYAPTWRDYDRDNPSLRLDVDDARRVLGDDHVLLVRGHLMQAGPGLHDPSGFVVDVTSYPDITELMLVSDVLITDYSSVMFDFASTRRPMLFFTYDLARYRDSTRGFYFDFEAEAPGPLLATSEAVVSALRDLATAGPAAPDARYEAFIRKYCPYDDGQAAARLVTHVFGP</sequence>
<dbReference type="Gene3D" id="3.90.550.10">
    <property type="entry name" value="Spore Coat Polysaccharide Biosynthesis Protein SpsA, Chain A"/>
    <property type="match status" value="1"/>
</dbReference>
<keyword evidence="5" id="KW-0777">Teichoic acid biosynthesis</keyword>
<feature type="region of interest" description="Disordered" evidence="7">
    <location>
        <begin position="437"/>
        <end position="464"/>
    </location>
</feature>
<evidence type="ECO:0000313" key="10">
    <source>
        <dbReference type="Proteomes" id="UP000265768"/>
    </source>
</evidence>
<evidence type="ECO:0000256" key="2">
    <source>
        <dbReference type="ARBA" id="ARBA00010488"/>
    </source>
</evidence>
<keyword evidence="3" id="KW-1003">Cell membrane</keyword>
<comment type="caution">
    <text evidence="9">The sequence shown here is derived from an EMBL/GenBank/DDBJ whole genome shotgun (WGS) entry which is preliminary data.</text>
</comment>
<dbReference type="GO" id="GO:0047355">
    <property type="term" value="F:CDP-glycerol glycerophosphotransferase activity"/>
    <property type="evidence" value="ECO:0007669"/>
    <property type="project" value="InterPro"/>
</dbReference>
<dbReference type="GO" id="GO:0005886">
    <property type="term" value="C:plasma membrane"/>
    <property type="evidence" value="ECO:0007669"/>
    <property type="project" value="UniProtKB-SubCell"/>
</dbReference>
<dbReference type="OrthoDB" id="3183633at2"/>
<protein>
    <submittedName>
        <fullName evidence="9">CDP-glycerol:glycerophosphate glycerophosphotransferase</fullName>
    </submittedName>
</protein>
<comment type="subcellular location">
    <subcellularLocation>
        <location evidence="1">Cell membrane</location>
        <topology evidence="1">Peripheral membrane protein</topology>
    </subcellularLocation>
</comment>
<gene>
    <name evidence="9" type="ORF">D5H75_12045</name>
</gene>
<dbReference type="InterPro" id="IPR001173">
    <property type="entry name" value="Glyco_trans_2-like"/>
</dbReference>
<keyword evidence="10" id="KW-1185">Reference proteome</keyword>
<evidence type="ECO:0000259" key="8">
    <source>
        <dbReference type="PROSITE" id="PS50206"/>
    </source>
</evidence>
<dbReference type="InterPro" id="IPR043148">
    <property type="entry name" value="TagF_C"/>
</dbReference>
<evidence type="ECO:0000256" key="4">
    <source>
        <dbReference type="ARBA" id="ARBA00022679"/>
    </source>
</evidence>
<evidence type="ECO:0000256" key="3">
    <source>
        <dbReference type="ARBA" id="ARBA00022475"/>
    </source>
</evidence>
<dbReference type="RefSeq" id="WP_119926460.1">
    <property type="nucleotide sequence ID" value="NZ_QZEY01000003.1"/>
</dbReference>
<dbReference type="PANTHER" id="PTHR37316">
    <property type="entry name" value="TEICHOIC ACID GLYCEROL-PHOSPHATE PRIMASE"/>
    <property type="match status" value="1"/>
</dbReference>
<keyword evidence="4 9" id="KW-0808">Transferase</keyword>
<dbReference type="Gene3D" id="3.40.50.11820">
    <property type="match status" value="1"/>
</dbReference>
<reference evidence="9 10" key="1">
    <citation type="submission" date="2018-09" db="EMBL/GenBank/DDBJ databases">
        <title>YIM 75507 draft genome.</title>
        <authorList>
            <person name="Tang S."/>
            <person name="Feng Y."/>
        </authorList>
    </citation>
    <scope>NUCLEOTIDE SEQUENCE [LARGE SCALE GENOMIC DNA]</scope>
    <source>
        <strain evidence="9 10">YIM 75507</strain>
    </source>
</reference>
<keyword evidence="6" id="KW-0472">Membrane</keyword>
<proteinExistence type="inferred from homology"/>
<evidence type="ECO:0000256" key="7">
    <source>
        <dbReference type="SAM" id="MobiDB-lite"/>
    </source>
</evidence>
<evidence type="ECO:0000313" key="9">
    <source>
        <dbReference type="EMBL" id="RJL33501.1"/>
    </source>
</evidence>
<dbReference type="SUPFAM" id="SSF53756">
    <property type="entry name" value="UDP-Glycosyltransferase/glycogen phosphorylase"/>
    <property type="match status" value="1"/>
</dbReference>
<accession>A0A3A4B636</accession>